<dbReference type="Proteomes" id="UP000509771">
    <property type="component" value="Chromosome"/>
</dbReference>
<evidence type="ECO:0000313" key="4">
    <source>
        <dbReference type="Proteomes" id="UP000509771"/>
    </source>
</evidence>
<dbReference type="AlphaFoldDB" id="A0A7D5R3M6"/>
<feature type="domain" description="SHOCT" evidence="2">
    <location>
        <begin position="27"/>
        <end position="50"/>
    </location>
</feature>
<feature type="region of interest" description="Disordered" evidence="1">
    <location>
        <begin position="1"/>
        <end position="26"/>
    </location>
</feature>
<evidence type="ECO:0000313" key="3">
    <source>
        <dbReference type="EMBL" id="QLH03819.1"/>
    </source>
</evidence>
<dbReference type="Pfam" id="PF09851">
    <property type="entry name" value="SHOCT"/>
    <property type="match status" value="1"/>
</dbReference>
<organism evidence="3 4">
    <name type="scientific">Nitrosopumilus cobalaminigenes</name>
    <dbReference type="NCBI Taxonomy" id="1470066"/>
    <lineage>
        <taxon>Archaea</taxon>
        <taxon>Nitrososphaerota</taxon>
        <taxon>Nitrososphaeria</taxon>
        <taxon>Nitrosopumilales</taxon>
        <taxon>Nitrosopumilaceae</taxon>
        <taxon>Nitrosopumilus</taxon>
    </lineage>
</organism>
<reference evidence="3 4" key="1">
    <citation type="submission" date="2018-02" db="EMBL/GenBank/DDBJ databases">
        <title>Complete genome of Nitrosopumilus cobalaminigenes HCA1.</title>
        <authorList>
            <person name="Qin W."/>
            <person name="Zheng Y."/>
            <person name="Stahl D.A."/>
        </authorList>
    </citation>
    <scope>NUCLEOTIDE SEQUENCE [LARGE SCALE GENOMIC DNA]</scope>
    <source>
        <strain evidence="3 4">HCA1</strain>
    </source>
</reference>
<proteinExistence type="predicted"/>
<accession>A0A7D5R3M6</accession>
<sequence length="52" mass="5991">MSDLQSNPPVTEENPDKIKNDQNNNSLNILKTRLAKGEITKAEYDELKKEFQ</sequence>
<dbReference type="EMBL" id="CP026993">
    <property type="protein sequence ID" value="QLH03819.1"/>
    <property type="molecule type" value="Genomic_DNA"/>
</dbReference>
<evidence type="ECO:0000256" key="1">
    <source>
        <dbReference type="SAM" id="MobiDB-lite"/>
    </source>
</evidence>
<gene>
    <name evidence="3" type="ORF">C5F47_05255</name>
</gene>
<keyword evidence="4" id="KW-1185">Reference proteome</keyword>
<dbReference type="KEGG" id="ncl:C5F47_05255"/>
<dbReference type="InterPro" id="IPR018649">
    <property type="entry name" value="SHOCT"/>
</dbReference>
<evidence type="ECO:0000259" key="2">
    <source>
        <dbReference type="Pfam" id="PF09851"/>
    </source>
</evidence>
<name>A0A7D5R3M6_9ARCH</name>
<protein>
    <recommendedName>
        <fullName evidence="2">SHOCT domain-containing protein</fullName>
    </recommendedName>
</protein>